<dbReference type="GO" id="GO:0005856">
    <property type="term" value="C:cytoskeleton"/>
    <property type="evidence" value="ECO:0007669"/>
    <property type="project" value="UniProtKB-ARBA"/>
</dbReference>
<feature type="domain" description="DUF4200" evidence="4">
    <location>
        <begin position="141"/>
        <end position="256"/>
    </location>
</feature>
<evidence type="ECO:0000259" key="4">
    <source>
        <dbReference type="Pfam" id="PF13863"/>
    </source>
</evidence>
<dbReference type="PANTHER" id="PTHR21683:SF18">
    <property type="entry name" value="COILED-COIL DOMAIN-CONTAINING PROTEIN 42 HOMOLOG"/>
    <property type="match status" value="1"/>
</dbReference>
<organism evidence="5 6">
    <name type="scientific">Labeo rohita</name>
    <name type="common">Indian major carp</name>
    <name type="synonym">Cyprinus rohita</name>
    <dbReference type="NCBI Taxonomy" id="84645"/>
    <lineage>
        <taxon>Eukaryota</taxon>
        <taxon>Metazoa</taxon>
        <taxon>Chordata</taxon>
        <taxon>Craniata</taxon>
        <taxon>Vertebrata</taxon>
        <taxon>Euteleostomi</taxon>
        <taxon>Actinopterygii</taxon>
        <taxon>Neopterygii</taxon>
        <taxon>Teleostei</taxon>
        <taxon>Ostariophysi</taxon>
        <taxon>Cypriniformes</taxon>
        <taxon>Cyprinidae</taxon>
        <taxon>Labeoninae</taxon>
        <taxon>Labeonini</taxon>
        <taxon>Labeo</taxon>
    </lineage>
</organism>
<evidence type="ECO:0000256" key="1">
    <source>
        <dbReference type="ARBA" id="ARBA00023054"/>
    </source>
</evidence>
<dbReference type="AlphaFoldDB" id="A0A498N1T8"/>
<feature type="coiled-coil region" evidence="2">
    <location>
        <begin position="207"/>
        <end position="241"/>
    </location>
</feature>
<dbReference type="EMBL" id="QBIY01012578">
    <property type="protein sequence ID" value="RXN22845.1"/>
    <property type="molecule type" value="Genomic_DNA"/>
</dbReference>
<dbReference type="Proteomes" id="UP000290572">
    <property type="component" value="Unassembled WGS sequence"/>
</dbReference>
<dbReference type="InterPro" id="IPR025252">
    <property type="entry name" value="DUF4200"/>
</dbReference>
<keyword evidence="6" id="KW-1185">Reference proteome</keyword>
<feature type="region of interest" description="Disordered" evidence="3">
    <location>
        <begin position="410"/>
        <end position="453"/>
    </location>
</feature>
<protein>
    <submittedName>
        <fullName evidence="5">Coiled-coil domain-containing 42-like protein</fullName>
    </submittedName>
</protein>
<accession>A0A498N1T8</accession>
<keyword evidence="1 2" id="KW-0175">Coiled coil</keyword>
<reference evidence="5 6" key="1">
    <citation type="submission" date="2018-03" db="EMBL/GenBank/DDBJ databases">
        <title>Draft genome sequence of Rohu Carp (Labeo rohita).</title>
        <authorList>
            <person name="Das P."/>
            <person name="Kushwaha B."/>
            <person name="Joshi C.G."/>
            <person name="Kumar D."/>
            <person name="Nagpure N.S."/>
            <person name="Sahoo L."/>
            <person name="Das S.P."/>
            <person name="Bit A."/>
            <person name="Patnaik S."/>
            <person name="Meher P.K."/>
            <person name="Jayasankar P."/>
            <person name="Koringa P.G."/>
            <person name="Patel N.V."/>
            <person name="Hinsu A.T."/>
            <person name="Kumar R."/>
            <person name="Pandey M."/>
            <person name="Agarwal S."/>
            <person name="Srivastava S."/>
            <person name="Singh M."/>
            <person name="Iquebal M.A."/>
            <person name="Jaiswal S."/>
            <person name="Angadi U.B."/>
            <person name="Kumar N."/>
            <person name="Raza M."/>
            <person name="Shah T.M."/>
            <person name="Rai A."/>
            <person name="Jena J.K."/>
        </authorList>
    </citation>
    <scope>NUCLEOTIDE SEQUENCE [LARGE SCALE GENOMIC DNA]</scope>
    <source>
        <strain evidence="5">DASCIFA01</strain>
        <tissue evidence="5">Testis</tissue>
    </source>
</reference>
<evidence type="ECO:0000256" key="3">
    <source>
        <dbReference type="SAM" id="MobiDB-lite"/>
    </source>
</evidence>
<evidence type="ECO:0000313" key="5">
    <source>
        <dbReference type="EMBL" id="RXN22845.1"/>
    </source>
</evidence>
<name>A0A498N1T8_LABRO</name>
<evidence type="ECO:0000313" key="6">
    <source>
        <dbReference type="Proteomes" id="UP000290572"/>
    </source>
</evidence>
<dbReference type="Pfam" id="PF13863">
    <property type="entry name" value="DUF4200"/>
    <property type="match status" value="1"/>
</dbReference>
<dbReference type="PANTHER" id="PTHR21683">
    <property type="entry name" value="COILED-COIL DOMAIN-CONTAINING PROTEIN 42 LIKE-2-LIKE-RELATED"/>
    <property type="match status" value="1"/>
</dbReference>
<dbReference type="InterPro" id="IPR051147">
    <property type="entry name" value="CFAP_domain-containing"/>
</dbReference>
<sequence>MWTRQETTRFRSVATTTAGVPPPSDFSCVSCGFRATGTASSAERDNSGGGSRRCFSVFVRESVRLSAEYTAHMDSASSPALKTDAHLQLKVENRKRNVFVTQLEEHREQIDEHIKHIPVITESSSGILETGVNTLQTTLVLKKRAEVEELHARLTDKRQEVQGCVKIQQRRRAELQRRQTETKHRAAKFEKFVEENEVKRRRALKKFQMERQQNEVKEKEKAELSKQLQDLEARRLYLQERVNKYKIFEEFLMKTLDLLPDKYVGYGTDLVTPIIRRYETLTVSRQDLLRRLSSLTDEMKSSQNRLESRRQEHNTLKLMTNQELSERQTQLDHMKEKNKQLEMMLHMHLGQSRDQVEEVGNIMLAVKNLAEQCYLSHYGSLDVMDTSTMMDMIKEFMVEKADMERRAMRLVDSSSGTVKRATPKKNTASKTQLKSLSKSSSRSGARTALKTLP</sequence>
<dbReference type="STRING" id="84645.A0A498N1T8"/>
<comment type="caution">
    <text evidence="5">The sequence shown here is derived from an EMBL/GenBank/DDBJ whole genome shotgun (WGS) entry which is preliminary data.</text>
</comment>
<evidence type="ECO:0000256" key="2">
    <source>
        <dbReference type="SAM" id="Coils"/>
    </source>
</evidence>
<feature type="coiled-coil region" evidence="2">
    <location>
        <begin position="285"/>
        <end position="344"/>
    </location>
</feature>
<feature type="compositionally biased region" description="Low complexity" evidence="3">
    <location>
        <begin position="428"/>
        <end position="453"/>
    </location>
</feature>
<proteinExistence type="predicted"/>
<gene>
    <name evidence="5" type="ORF">ROHU_006626</name>
</gene>